<feature type="non-terminal residue" evidence="1">
    <location>
        <position position="1"/>
    </location>
</feature>
<proteinExistence type="predicted"/>
<protein>
    <submittedName>
        <fullName evidence="1">Uncharacterized protein</fullName>
    </submittedName>
</protein>
<comment type="caution">
    <text evidence="1">The sequence shown here is derived from an EMBL/GenBank/DDBJ whole genome shotgun (WGS) entry which is preliminary data.</text>
</comment>
<keyword evidence="2" id="KW-1185">Reference proteome</keyword>
<dbReference type="Proteomes" id="UP000824890">
    <property type="component" value="Unassembled WGS sequence"/>
</dbReference>
<name>A0ABQ8CZR8_BRANA</name>
<dbReference type="EMBL" id="JAGKQM010000006">
    <property type="protein sequence ID" value="KAH0922488.1"/>
    <property type="molecule type" value="Genomic_DNA"/>
</dbReference>
<evidence type="ECO:0000313" key="2">
    <source>
        <dbReference type="Proteomes" id="UP000824890"/>
    </source>
</evidence>
<reference evidence="1 2" key="1">
    <citation type="submission" date="2021-05" db="EMBL/GenBank/DDBJ databases">
        <title>Genome Assembly of Synthetic Allotetraploid Brassica napus Reveals Homoeologous Exchanges between Subgenomes.</title>
        <authorList>
            <person name="Davis J.T."/>
        </authorList>
    </citation>
    <scope>NUCLEOTIDE SEQUENCE [LARGE SCALE GENOMIC DNA]</scope>
    <source>
        <strain evidence="2">cv. Da-Ae</strain>
        <tissue evidence="1">Seedling</tissue>
    </source>
</reference>
<evidence type="ECO:0000313" key="1">
    <source>
        <dbReference type="EMBL" id="KAH0922488.1"/>
    </source>
</evidence>
<gene>
    <name evidence="1" type="ORF">HID58_022506</name>
</gene>
<sequence>VDFLFGFIVSLSSNTGLALHERSSHAARLDAELLSKGSPTHVKSTSGENGKVWVSGGVWNWIINKKIRESKMNFPNE</sequence>
<organism evidence="1 2">
    <name type="scientific">Brassica napus</name>
    <name type="common">Rape</name>
    <dbReference type="NCBI Taxonomy" id="3708"/>
    <lineage>
        <taxon>Eukaryota</taxon>
        <taxon>Viridiplantae</taxon>
        <taxon>Streptophyta</taxon>
        <taxon>Embryophyta</taxon>
        <taxon>Tracheophyta</taxon>
        <taxon>Spermatophyta</taxon>
        <taxon>Magnoliopsida</taxon>
        <taxon>eudicotyledons</taxon>
        <taxon>Gunneridae</taxon>
        <taxon>Pentapetalae</taxon>
        <taxon>rosids</taxon>
        <taxon>malvids</taxon>
        <taxon>Brassicales</taxon>
        <taxon>Brassicaceae</taxon>
        <taxon>Brassiceae</taxon>
        <taxon>Brassica</taxon>
    </lineage>
</organism>
<accession>A0ABQ8CZR8</accession>